<dbReference type="SMART" id="SM00257">
    <property type="entry name" value="LysM"/>
    <property type="match status" value="2"/>
</dbReference>
<dbReference type="PROSITE" id="PS51782">
    <property type="entry name" value="LYSM"/>
    <property type="match status" value="2"/>
</dbReference>
<evidence type="ECO:0000259" key="1">
    <source>
        <dbReference type="PROSITE" id="PS51782"/>
    </source>
</evidence>
<dbReference type="CDD" id="cd00118">
    <property type="entry name" value="LysM"/>
    <property type="match status" value="2"/>
</dbReference>
<dbReference type="Gene3D" id="6.20.240.60">
    <property type="match status" value="1"/>
</dbReference>
<proteinExistence type="predicted"/>
<dbReference type="PANTHER" id="PTHR33734:SF22">
    <property type="entry name" value="MEMBRANE-BOUND LYTIC MUREIN TRANSGLYCOSYLASE D"/>
    <property type="match status" value="1"/>
</dbReference>
<dbReference type="InterPro" id="IPR036779">
    <property type="entry name" value="LysM_dom_sf"/>
</dbReference>
<dbReference type="InterPro" id="IPR042047">
    <property type="entry name" value="SleB_dom1"/>
</dbReference>
<organism evidence="2 3">
    <name type="scientific">Candidatus Syntrophonatronum acetioxidans</name>
    <dbReference type="NCBI Taxonomy" id="1795816"/>
    <lineage>
        <taxon>Bacteria</taxon>
        <taxon>Bacillati</taxon>
        <taxon>Bacillota</taxon>
        <taxon>Clostridia</taxon>
        <taxon>Eubacteriales</taxon>
        <taxon>Syntrophomonadaceae</taxon>
        <taxon>Candidatus Syntrophonatronum</taxon>
    </lineage>
</organism>
<dbReference type="Pfam" id="PF07486">
    <property type="entry name" value="Hydrolase_2"/>
    <property type="match status" value="1"/>
</dbReference>
<feature type="domain" description="LysM" evidence="1">
    <location>
        <begin position="78"/>
        <end position="121"/>
    </location>
</feature>
<dbReference type="PANTHER" id="PTHR33734">
    <property type="entry name" value="LYSM DOMAIN-CONTAINING GPI-ANCHORED PROTEIN 2"/>
    <property type="match status" value="1"/>
</dbReference>
<name>A0A424YC77_9FIRM</name>
<accession>A0A424YC77</accession>
<dbReference type="AlphaFoldDB" id="A0A424YC77"/>
<dbReference type="Pfam" id="PF01476">
    <property type="entry name" value="LysM"/>
    <property type="match status" value="2"/>
</dbReference>
<dbReference type="InterPro" id="IPR011105">
    <property type="entry name" value="Cell_wall_hydrolase_SleB"/>
</dbReference>
<evidence type="ECO:0000313" key="3">
    <source>
        <dbReference type="Proteomes" id="UP000285138"/>
    </source>
</evidence>
<dbReference type="GO" id="GO:0016787">
    <property type="term" value="F:hydrolase activity"/>
    <property type="evidence" value="ECO:0007669"/>
    <property type="project" value="InterPro"/>
</dbReference>
<dbReference type="GO" id="GO:0008932">
    <property type="term" value="F:lytic endotransglycosylase activity"/>
    <property type="evidence" value="ECO:0007669"/>
    <property type="project" value="TreeGrafter"/>
</dbReference>
<sequence>MMRKATGIMVVLVLITILLVAASVEGASYNVQRGDSLWKISQRYNVTVSQLKSANGLSGDMIFPGQTLAIPQGGTSSSQYTVQRGDTLWKIAQKYNTTVAQIKSINSLTTDMIIPGQILTISAGTASRGSTSRYSTSDVELLARLVRAEAGGESYTGQVAVAATVLNRVNSSQYPNTIPGVVYQRASGYIQYCPVRNGTINRPATNTARSAVVDAINGRDPSRGALSFYNPRTATNAWIRTRPVTTVIGNHVFVR</sequence>
<dbReference type="Proteomes" id="UP000285138">
    <property type="component" value="Unassembled WGS sequence"/>
</dbReference>
<evidence type="ECO:0000313" key="2">
    <source>
        <dbReference type="EMBL" id="RQD74582.1"/>
    </source>
</evidence>
<dbReference type="SUPFAM" id="SSF54106">
    <property type="entry name" value="LysM domain"/>
    <property type="match status" value="2"/>
</dbReference>
<dbReference type="EMBL" id="QZAA01000199">
    <property type="protein sequence ID" value="RQD74582.1"/>
    <property type="molecule type" value="Genomic_DNA"/>
</dbReference>
<reference evidence="2 3" key="1">
    <citation type="submission" date="2018-08" db="EMBL/GenBank/DDBJ databases">
        <title>The metabolism and importance of syntrophic acetate oxidation coupled to methane or sulfide production in haloalkaline environments.</title>
        <authorList>
            <person name="Timmers P.H.A."/>
            <person name="Vavourakis C.D."/>
            <person name="Sorokin D.Y."/>
            <person name="Sinninghe Damste J.S."/>
            <person name="Muyzer G."/>
            <person name="Stams A.J.M."/>
            <person name="Plugge C.M."/>
        </authorList>
    </citation>
    <scope>NUCLEOTIDE SEQUENCE [LARGE SCALE GENOMIC DNA]</scope>
    <source>
        <strain evidence="2">MSAO_Bac1</strain>
    </source>
</reference>
<dbReference type="Gene3D" id="3.10.350.10">
    <property type="entry name" value="LysM domain"/>
    <property type="match status" value="2"/>
</dbReference>
<feature type="domain" description="LysM" evidence="1">
    <location>
        <begin position="27"/>
        <end position="70"/>
    </location>
</feature>
<comment type="caution">
    <text evidence="2">The sequence shown here is derived from an EMBL/GenBank/DDBJ whole genome shotgun (WGS) entry which is preliminary data.</text>
</comment>
<dbReference type="Gene3D" id="1.10.10.2520">
    <property type="entry name" value="Cell wall hydrolase SleB, domain 1"/>
    <property type="match status" value="1"/>
</dbReference>
<dbReference type="InterPro" id="IPR018392">
    <property type="entry name" value="LysM"/>
</dbReference>
<protein>
    <submittedName>
        <fullName evidence="2">LysM peptidoglycan-binding domain-containing protein</fullName>
    </submittedName>
</protein>
<gene>
    <name evidence="2" type="ORF">D5R97_07630</name>
</gene>